<protein>
    <recommendedName>
        <fullName evidence="2">DNA-directed RNA polymerase</fullName>
        <ecNumber evidence="2">2.7.7.6</ecNumber>
    </recommendedName>
</protein>
<name>A0A1W1BEZ8_9ZZZZ</name>
<dbReference type="Gene3D" id="3.90.940.10">
    <property type="match status" value="1"/>
</dbReference>
<keyword evidence="6" id="KW-0804">Transcription</keyword>
<dbReference type="InterPro" id="IPR006110">
    <property type="entry name" value="Pol_omega/Rpo6/RPB6"/>
</dbReference>
<proteinExistence type="inferred from homology"/>
<dbReference type="InterPro" id="IPR036161">
    <property type="entry name" value="RPB6/omega-like_sf"/>
</dbReference>
<gene>
    <name evidence="8" type="ORF">MNB_SV-12-454</name>
</gene>
<organism evidence="8">
    <name type="scientific">hydrothermal vent metagenome</name>
    <dbReference type="NCBI Taxonomy" id="652676"/>
    <lineage>
        <taxon>unclassified sequences</taxon>
        <taxon>metagenomes</taxon>
        <taxon>ecological metagenomes</taxon>
    </lineage>
</organism>
<evidence type="ECO:0000256" key="4">
    <source>
        <dbReference type="ARBA" id="ARBA00022679"/>
    </source>
</evidence>
<accession>A0A1W1BEZ8</accession>
<dbReference type="AlphaFoldDB" id="A0A1W1BEZ8"/>
<dbReference type="HAMAP" id="MF_00366">
    <property type="entry name" value="RNApol_bact_RpoZ"/>
    <property type="match status" value="1"/>
</dbReference>
<keyword evidence="4 8" id="KW-0808">Transferase</keyword>
<keyword evidence="3 8" id="KW-0240">DNA-directed RNA polymerase</keyword>
<keyword evidence="5 8" id="KW-0548">Nucleotidyltransferase</keyword>
<evidence type="ECO:0000256" key="7">
    <source>
        <dbReference type="ARBA" id="ARBA00048552"/>
    </source>
</evidence>
<comment type="similarity">
    <text evidence="1">Belongs to the RNA polymerase subunit omega family.</text>
</comment>
<evidence type="ECO:0000256" key="3">
    <source>
        <dbReference type="ARBA" id="ARBA00022478"/>
    </source>
</evidence>
<dbReference type="GO" id="GO:0000428">
    <property type="term" value="C:DNA-directed RNA polymerase complex"/>
    <property type="evidence" value="ECO:0007669"/>
    <property type="project" value="UniProtKB-KW"/>
</dbReference>
<reference evidence="8" key="1">
    <citation type="submission" date="2016-10" db="EMBL/GenBank/DDBJ databases">
        <authorList>
            <person name="de Groot N.N."/>
        </authorList>
    </citation>
    <scope>NUCLEOTIDE SEQUENCE</scope>
</reference>
<dbReference type="EC" id="2.7.7.6" evidence="2"/>
<dbReference type="GO" id="GO:0003677">
    <property type="term" value="F:DNA binding"/>
    <property type="evidence" value="ECO:0007669"/>
    <property type="project" value="InterPro"/>
</dbReference>
<evidence type="ECO:0000256" key="5">
    <source>
        <dbReference type="ARBA" id="ARBA00022695"/>
    </source>
</evidence>
<dbReference type="EMBL" id="FPHE01000029">
    <property type="protein sequence ID" value="SFV52104.1"/>
    <property type="molecule type" value="Genomic_DNA"/>
</dbReference>
<dbReference type="SMART" id="SM01409">
    <property type="entry name" value="RNA_pol_Rpb6"/>
    <property type="match status" value="1"/>
</dbReference>
<comment type="catalytic activity">
    <reaction evidence="7">
        <text>RNA(n) + a ribonucleoside 5'-triphosphate = RNA(n+1) + diphosphate</text>
        <dbReference type="Rhea" id="RHEA:21248"/>
        <dbReference type="Rhea" id="RHEA-COMP:14527"/>
        <dbReference type="Rhea" id="RHEA-COMP:17342"/>
        <dbReference type="ChEBI" id="CHEBI:33019"/>
        <dbReference type="ChEBI" id="CHEBI:61557"/>
        <dbReference type="ChEBI" id="CHEBI:140395"/>
        <dbReference type="EC" id="2.7.7.6"/>
    </reaction>
</comment>
<dbReference type="NCBIfam" id="TIGR00690">
    <property type="entry name" value="rpoZ"/>
    <property type="match status" value="1"/>
</dbReference>
<evidence type="ECO:0000256" key="1">
    <source>
        <dbReference type="ARBA" id="ARBA00006711"/>
    </source>
</evidence>
<evidence type="ECO:0000256" key="6">
    <source>
        <dbReference type="ARBA" id="ARBA00023163"/>
    </source>
</evidence>
<dbReference type="NCBIfam" id="NF001579">
    <property type="entry name" value="PRK00392.6-2"/>
    <property type="match status" value="1"/>
</dbReference>
<sequence length="68" mass="7500">MKLEKLTAQALERLNFDRYLLAVAVGKRAEQIARGATPLVDMDPKIDKFTDIALVEIAEGKIIVSDEG</sequence>
<dbReference type="GO" id="GO:0003899">
    <property type="term" value="F:DNA-directed RNA polymerase activity"/>
    <property type="evidence" value="ECO:0007669"/>
    <property type="project" value="UniProtKB-EC"/>
</dbReference>
<evidence type="ECO:0000256" key="2">
    <source>
        <dbReference type="ARBA" id="ARBA00012418"/>
    </source>
</evidence>
<dbReference type="InterPro" id="IPR003716">
    <property type="entry name" value="DNA-dir_RNA_pol_omega"/>
</dbReference>
<dbReference type="GO" id="GO:0006351">
    <property type="term" value="P:DNA-templated transcription"/>
    <property type="evidence" value="ECO:0007669"/>
    <property type="project" value="InterPro"/>
</dbReference>
<dbReference type="Pfam" id="PF01192">
    <property type="entry name" value="RNA_pol_Rpb6"/>
    <property type="match status" value="1"/>
</dbReference>
<evidence type="ECO:0000313" key="8">
    <source>
        <dbReference type="EMBL" id="SFV52104.1"/>
    </source>
</evidence>
<dbReference type="SUPFAM" id="SSF63562">
    <property type="entry name" value="RPB6/omega subunit-like"/>
    <property type="match status" value="1"/>
</dbReference>